<evidence type="ECO:0000256" key="1">
    <source>
        <dbReference type="SAM" id="MobiDB-lite"/>
    </source>
</evidence>
<name>A0A6I6IQH2_9RHOB</name>
<dbReference type="KEGG" id="rom:EI983_09565"/>
<feature type="compositionally biased region" description="Pro residues" evidence="1">
    <location>
        <begin position="1"/>
        <end position="16"/>
    </location>
</feature>
<dbReference type="Proteomes" id="UP000428330">
    <property type="component" value="Chromosome"/>
</dbReference>
<dbReference type="InterPro" id="IPR024690">
    <property type="entry name" value="CN_hydtase_beta_dom_C"/>
</dbReference>
<feature type="domain" description="Nitrile hydratase beta subunit" evidence="2">
    <location>
        <begin position="16"/>
        <end position="104"/>
    </location>
</feature>
<gene>
    <name evidence="3" type="ORF">EI983_09565</name>
</gene>
<reference evidence="4" key="1">
    <citation type="submission" date="2018-12" db="EMBL/GenBank/DDBJ databases">
        <title>Complete genome sequence of Roseovarius sp. MME-070.</title>
        <authorList>
            <person name="Nam Y.-D."/>
            <person name="Kang J."/>
            <person name="Chung W.-H."/>
            <person name="Park Y.S."/>
        </authorList>
    </citation>
    <scope>NUCLEOTIDE SEQUENCE [LARGE SCALE GENOMIC DNA]</scope>
    <source>
        <strain evidence="4">MME-070</strain>
    </source>
</reference>
<proteinExistence type="predicted"/>
<dbReference type="InterPro" id="IPR008990">
    <property type="entry name" value="Elect_transpt_acc-like_dom_sf"/>
</dbReference>
<evidence type="ECO:0000259" key="2">
    <source>
        <dbReference type="Pfam" id="PF02211"/>
    </source>
</evidence>
<dbReference type="AlphaFoldDB" id="A0A6I6IQH2"/>
<dbReference type="Pfam" id="PF02211">
    <property type="entry name" value="NHase_beta_C"/>
    <property type="match status" value="1"/>
</dbReference>
<dbReference type="EMBL" id="CP034348">
    <property type="protein sequence ID" value="QGX98512.1"/>
    <property type="molecule type" value="Genomic_DNA"/>
</dbReference>
<sequence length="106" mass="11953">MPPAWPRSRPAGPPMARPTMGSRVRVKALCPPGHVRAPWYLRGKTGVIERALGEFGNPEQLAYGVPAEKKPLYRVRFTMSEIWGNRAENPDDTIDAEIYGHWLEEV</sequence>
<accession>A0A6I6IQH2</accession>
<dbReference type="OrthoDB" id="3478924at2"/>
<keyword evidence="4" id="KW-1185">Reference proteome</keyword>
<evidence type="ECO:0000313" key="3">
    <source>
        <dbReference type="EMBL" id="QGX98512.1"/>
    </source>
</evidence>
<evidence type="ECO:0000313" key="4">
    <source>
        <dbReference type="Proteomes" id="UP000428330"/>
    </source>
</evidence>
<dbReference type="SUPFAM" id="SSF50090">
    <property type="entry name" value="Electron transport accessory proteins"/>
    <property type="match status" value="1"/>
</dbReference>
<protein>
    <submittedName>
        <fullName evidence="3">Nitrile hydratase subunit beta</fullName>
    </submittedName>
</protein>
<feature type="region of interest" description="Disordered" evidence="1">
    <location>
        <begin position="1"/>
        <end position="21"/>
    </location>
</feature>
<dbReference type="Gene3D" id="2.30.30.50">
    <property type="match status" value="1"/>
</dbReference>
<organism evidence="3 4">
    <name type="scientific">Roseovarius faecimaris</name>
    <dbReference type="NCBI Taxonomy" id="2494550"/>
    <lineage>
        <taxon>Bacteria</taxon>
        <taxon>Pseudomonadati</taxon>
        <taxon>Pseudomonadota</taxon>
        <taxon>Alphaproteobacteria</taxon>
        <taxon>Rhodobacterales</taxon>
        <taxon>Roseobacteraceae</taxon>
        <taxon>Roseovarius</taxon>
    </lineage>
</organism>